<dbReference type="PANTHER" id="PTHR10199">
    <property type="entry name" value="THROMBOSPONDIN"/>
    <property type="match status" value="1"/>
</dbReference>
<dbReference type="SUPFAM" id="SSF103647">
    <property type="entry name" value="TSP type-3 repeat"/>
    <property type="match status" value="1"/>
</dbReference>
<dbReference type="InterPro" id="IPR026341">
    <property type="entry name" value="T9SS_type_B"/>
</dbReference>
<dbReference type="InterPro" id="IPR028974">
    <property type="entry name" value="TSP_type-3_rpt"/>
</dbReference>
<dbReference type="Proteomes" id="UP000271937">
    <property type="component" value="Unassembled WGS sequence"/>
</dbReference>
<keyword evidence="4" id="KW-1185">Reference proteome</keyword>
<name>A0A3P3WBQ2_9FLAO</name>
<dbReference type="Gene3D" id="4.10.1080.10">
    <property type="entry name" value="TSP type-3 repeat"/>
    <property type="match status" value="2"/>
</dbReference>
<evidence type="ECO:0000313" key="3">
    <source>
        <dbReference type="EMBL" id="RRJ92611.1"/>
    </source>
</evidence>
<gene>
    <name evidence="3" type="ORF">EG849_06415</name>
</gene>
<dbReference type="PROSITE" id="PS51234">
    <property type="entry name" value="TSP3"/>
    <property type="match status" value="2"/>
</dbReference>
<dbReference type="OrthoDB" id="9805017at2"/>
<dbReference type="GO" id="GO:0005509">
    <property type="term" value="F:calcium ion binding"/>
    <property type="evidence" value="ECO:0007669"/>
    <property type="project" value="InterPro"/>
</dbReference>
<dbReference type="NCBIfam" id="TIGR04131">
    <property type="entry name" value="Bac_Flav_CTERM"/>
    <property type="match status" value="1"/>
</dbReference>
<evidence type="ECO:0008006" key="5">
    <source>
        <dbReference type="Google" id="ProtNLM"/>
    </source>
</evidence>
<dbReference type="InterPro" id="IPR003367">
    <property type="entry name" value="Thrombospondin_3-like_rpt"/>
</dbReference>
<protein>
    <recommendedName>
        <fullName evidence="5">Gliding motility-associated C-terminal domain-containing protein</fullName>
    </recommendedName>
</protein>
<evidence type="ECO:0000313" key="4">
    <source>
        <dbReference type="Proteomes" id="UP000271937"/>
    </source>
</evidence>
<sequence>DLIAPTAISQNITVQLGINGQVAITPAQINNGSFDNCGAVTLALDVTDFTCENVGPNTVTLTVTDVNGNVSTATAIVTVQDVTAPMVIGQSITIYLDASGVALINSADINNGSFDNCGIVTLDASIRNFTCANVGPNDVILTAVDASGNSSTATVVVTVVDILAPTVITQNISVQLDANGQTTITPAQINNGSTDNCGIASYALDATDFTCANVGANTVTLTVTDVNGNVSTGTAVVTVQDLIAPTVATQDATVQLDANGNATITPAQINNGSTDNCSIATFALDVTAFTCENVGPNTVTLTVTDANGNVSAGTAIVTVQDVTAPTAITQDVTVSLDEFGMAYITVSDINNGSFDNCGIASVTLSQESFECTQTGENFVTMTVTDSSGNVSQMEAVINVINTFGDNDGDGFPDNCDDDDDNDGILDADDNCPLTANPDQIDTDGDGLGDACDPDIDNDGVLNENDNCPYLYNPGQEDIDKDGIGDACDQVDVNISQAFTPNGDGINDTWVIINIKNYPNSTVRVFNRWGAEVFKAKGYQNDWNGHYKDSSNTLPESSYYYQIDLGDGTQMKDGWFYLTR</sequence>
<proteinExistence type="predicted"/>
<dbReference type="PANTHER" id="PTHR10199:SF100">
    <property type="entry name" value="THROMBOSPONDIN, ISOFORM A"/>
    <property type="match status" value="1"/>
</dbReference>
<accession>A0A3P3WBQ2</accession>
<evidence type="ECO:0000256" key="2">
    <source>
        <dbReference type="ARBA" id="ARBA00022837"/>
    </source>
</evidence>
<dbReference type="GO" id="GO:0007155">
    <property type="term" value="P:cell adhesion"/>
    <property type="evidence" value="ECO:0007669"/>
    <property type="project" value="InterPro"/>
</dbReference>
<dbReference type="InterPro" id="IPR017897">
    <property type="entry name" value="Thrombospondin_3_rpt"/>
</dbReference>
<feature type="non-terminal residue" evidence="3">
    <location>
        <position position="1"/>
    </location>
</feature>
<dbReference type="Pfam" id="PF13585">
    <property type="entry name" value="CHU_C"/>
    <property type="match status" value="1"/>
</dbReference>
<dbReference type="AlphaFoldDB" id="A0A3P3WBQ2"/>
<evidence type="ECO:0000256" key="1">
    <source>
        <dbReference type="ARBA" id="ARBA00022729"/>
    </source>
</evidence>
<organism evidence="3 4">
    <name type="scientific">Flavobacterium macacae</name>
    <dbReference type="NCBI Taxonomy" id="2488993"/>
    <lineage>
        <taxon>Bacteria</taxon>
        <taxon>Pseudomonadati</taxon>
        <taxon>Bacteroidota</taxon>
        <taxon>Flavobacteriia</taxon>
        <taxon>Flavobacteriales</taxon>
        <taxon>Flavobacteriaceae</taxon>
        <taxon>Flavobacterium</taxon>
    </lineage>
</organism>
<dbReference type="RefSeq" id="WP_148096054.1">
    <property type="nucleotide sequence ID" value="NZ_RQVR01000005.1"/>
</dbReference>
<keyword evidence="2" id="KW-0106">Calcium</keyword>
<keyword evidence="1" id="KW-0732">Signal</keyword>
<dbReference type="Pfam" id="PF02412">
    <property type="entry name" value="TSP_3"/>
    <property type="match status" value="2"/>
</dbReference>
<dbReference type="EMBL" id="RQVR01000005">
    <property type="protein sequence ID" value="RRJ92611.1"/>
    <property type="molecule type" value="Genomic_DNA"/>
</dbReference>
<comment type="caution">
    <text evidence="3">The sequence shown here is derived from an EMBL/GenBank/DDBJ whole genome shotgun (WGS) entry which is preliminary data.</text>
</comment>
<reference evidence="3 4" key="1">
    <citation type="submission" date="2018-11" db="EMBL/GenBank/DDBJ databases">
        <title>Flavobacterium sp. nov., YIM 102600 draft genome.</title>
        <authorList>
            <person name="Li G."/>
            <person name="Jiang Y."/>
        </authorList>
    </citation>
    <scope>NUCLEOTIDE SEQUENCE [LARGE SCALE GENOMIC DNA]</scope>
    <source>
        <strain evidence="3 4">YIM 102600</strain>
    </source>
</reference>